<evidence type="ECO:0000256" key="6">
    <source>
        <dbReference type="SAM" id="MobiDB-lite"/>
    </source>
</evidence>
<evidence type="ECO:0000256" key="4">
    <source>
        <dbReference type="ARBA" id="ARBA00023163"/>
    </source>
</evidence>
<dbReference type="PANTHER" id="PTHR47338:SF10">
    <property type="entry name" value="TRANSCRIPTION FACTOR DOMAIN-CONTAINING PROTEIN-RELATED"/>
    <property type="match status" value="1"/>
</dbReference>
<reference evidence="8 9" key="1">
    <citation type="submission" date="2020-07" db="EMBL/GenBank/DDBJ databases">
        <title>Metarhizium humberi genome.</title>
        <authorList>
            <person name="Lysoe E."/>
        </authorList>
    </citation>
    <scope>NUCLEOTIDE SEQUENCE [LARGE SCALE GENOMIC DNA]</scope>
    <source>
        <strain evidence="8 9">ESALQ1638</strain>
    </source>
</reference>
<dbReference type="SMART" id="SM00066">
    <property type="entry name" value="GAL4"/>
    <property type="match status" value="1"/>
</dbReference>
<dbReference type="Pfam" id="PF04082">
    <property type="entry name" value="Fungal_trans"/>
    <property type="match status" value="1"/>
</dbReference>
<evidence type="ECO:0000256" key="1">
    <source>
        <dbReference type="ARBA" id="ARBA00004123"/>
    </source>
</evidence>
<dbReference type="InterPro" id="IPR007219">
    <property type="entry name" value="XnlR_reg_dom"/>
</dbReference>
<dbReference type="PROSITE" id="PS50048">
    <property type="entry name" value="ZN2_CY6_FUNGAL_2"/>
    <property type="match status" value="1"/>
</dbReference>
<dbReference type="GO" id="GO:0006351">
    <property type="term" value="P:DNA-templated transcription"/>
    <property type="evidence" value="ECO:0007669"/>
    <property type="project" value="InterPro"/>
</dbReference>
<dbReference type="PROSITE" id="PS00463">
    <property type="entry name" value="ZN2_CY6_FUNGAL_1"/>
    <property type="match status" value="1"/>
</dbReference>
<dbReference type="InterPro" id="IPR050815">
    <property type="entry name" value="TF_fung"/>
</dbReference>
<dbReference type="GO" id="GO:0008270">
    <property type="term" value="F:zinc ion binding"/>
    <property type="evidence" value="ECO:0007669"/>
    <property type="project" value="InterPro"/>
</dbReference>
<evidence type="ECO:0000259" key="7">
    <source>
        <dbReference type="PROSITE" id="PS50048"/>
    </source>
</evidence>
<feature type="domain" description="Zn(2)-C6 fungal-type" evidence="7">
    <location>
        <begin position="88"/>
        <end position="118"/>
    </location>
</feature>
<keyword evidence="3" id="KW-0805">Transcription regulation</keyword>
<feature type="region of interest" description="Disordered" evidence="6">
    <location>
        <begin position="151"/>
        <end position="199"/>
    </location>
</feature>
<evidence type="ECO:0000256" key="5">
    <source>
        <dbReference type="ARBA" id="ARBA00023242"/>
    </source>
</evidence>
<proteinExistence type="predicted"/>
<dbReference type="InterPro" id="IPR001138">
    <property type="entry name" value="Zn2Cys6_DnaBD"/>
</dbReference>
<dbReference type="InterPro" id="IPR036864">
    <property type="entry name" value="Zn2-C6_fun-type_DNA-bd_sf"/>
</dbReference>
<feature type="compositionally biased region" description="Basic and acidic residues" evidence="6">
    <location>
        <begin position="1"/>
        <end position="15"/>
    </location>
</feature>
<evidence type="ECO:0000313" key="8">
    <source>
        <dbReference type="EMBL" id="KAH0597137.1"/>
    </source>
</evidence>
<keyword evidence="4" id="KW-0804">Transcription</keyword>
<dbReference type="AlphaFoldDB" id="A0A9P8S7P7"/>
<dbReference type="SUPFAM" id="SSF57701">
    <property type="entry name" value="Zn2/Cys6 DNA-binding domain"/>
    <property type="match status" value="1"/>
</dbReference>
<evidence type="ECO:0000256" key="3">
    <source>
        <dbReference type="ARBA" id="ARBA00023015"/>
    </source>
</evidence>
<keyword evidence="9" id="KW-1185">Reference proteome</keyword>
<feature type="region of interest" description="Disordered" evidence="6">
    <location>
        <begin position="704"/>
        <end position="809"/>
    </location>
</feature>
<feature type="compositionally biased region" description="Polar residues" evidence="6">
    <location>
        <begin position="157"/>
        <end position="166"/>
    </location>
</feature>
<dbReference type="SMART" id="SM00906">
    <property type="entry name" value="Fungal_trans"/>
    <property type="match status" value="1"/>
</dbReference>
<dbReference type="CDD" id="cd12148">
    <property type="entry name" value="fungal_TF_MHR"/>
    <property type="match status" value="1"/>
</dbReference>
<dbReference type="EMBL" id="JACEFI010000008">
    <property type="protein sequence ID" value="KAH0597137.1"/>
    <property type="molecule type" value="Genomic_DNA"/>
</dbReference>
<comment type="caution">
    <text evidence="8">The sequence shown here is derived from an EMBL/GenBank/DDBJ whole genome shotgun (WGS) entry which is preliminary data.</text>
</comment>
<dbReference type="PANTHER" id="PTHR47338">
    <property type="entry name" value="ZN(II)2CYS6 TRANSCRIPTION FACTOR (EUROFUNG)-RELATED"/>
    <property type="match status" value="1"/>
</dbReference>
<evidence type="ECO:0000256" key="2">
    <source>
        <dbReference type="ARBA" id="ARBA00022723"/>
    </source>
</evidence>
<keyword evidence="5" id="KW-0539">Nucleus</keyword>
<dbReference type="Proteomes" id="UP000764110">
    <property type="component" value="Unassembled WGS sequence"/>
</dbReference>
<sequence length="876" mass="95872">MMTHNDHRPKDEIRVAGRKPKTLKARADIQDSSAAPPQPSSYSIIAFPRRPPIADHGSRITDNLPAMSPEPPSDPSGSGVSSGTEPLACVTCRSRKLKCDRSKPSCTRCHKVGGECVYPESRRKPTFKRRNVKEIEARLAQVESYLKEVNKGVDEGGNSNASQQSDPPLWQGDFTFESGPTGSDAADSQQPGGTAFSFPDVSATQEDTFMGNGTLIGLGYSETVPPLEVQEDLNNTFFLVPYHFIPIIHSGRYYRSFYSGPLRKPPMSLQYAVWAMAANGHARYDQYSQVFYQRARQYIEADEMKDHGEHFITIAHAQALCLVAAFEAKCMLFTRASTSCAKAVRLCQMMGLDRLDGARDDLPPALGPHSTWEELEERRRVFWGAFAIDSHASISTGWPALINPDDIMTRLPASEEAFSSGKEEITPFLDEISSGASFSSFAGTIVVCSIFRVILKHVHRSKPTDKPEDMMEGPFWKRHRDLDNQLSSLFMFLPARFRLPGALRDPGAIHMNLNLHAAVIILHHAALEKANLHNLGENKSPLCALSLYCSTTVYVYLAKLNPQSGLTPLDKSNLEIIIQAMEAIGRNHEVTCAFLHQACLDIERNELTSVLKFPNLEKYRSIFGGANDSNIPLITRSSISKHSKVTPVLPGRLPLNNPQGKILPGHLKLDKGIPPVASGGSDPVVRELINCDCFQPVLGAVTRNVGAGPRDRTEHKRKRTSPSGSPSVGLMGTAMDGQADETPGHGNRSTAFSAAPGVDVRNPLGDASFALPDRTNSSTSSPAYRVAGSDPLSGSSHTSPPGLGNTPEENRFDLRAFQERVVPQMWQAAQMQSMQDTLFTSSITEALFTMAGIDETTTGWESWNQSAAWQADMSGP</sequence>
<feature type="region of interest" description="Disordered" evidence="6">
    <location>
        <begin position="1"/>
        <end position="85"/>
    </location>
</feature>
<keyword evidence="2" id="KW-0479">Metal-binding</keyword>
<dbReference type="GO" id="GO:0005634">
    <property type="term" value="C:nucleus"/>
    <property type="evidence" value="ECO:0007669"/>
    <property type="project" value="UniProtKB-SubCell"/>
</dbReference>
<feature type="compositionally biased region" description="Low complexity" evidence="6">
    <location>
        <begin position="30"/>
        <end position="46"/>
    </location>
</feature>
<organism evidence="8 9">
    <name type="scientific">Metarhizium humberi</name>
    <dbReference type="NCBI Taxonomy" id="2596975"/>
    <lineage>
        <taxon>Eukaryota</taxon>
        <taxon>Fungi</taxon>
        <taxon>Dikarya</taxon>
        <taxon>Ascomycota</taxon>
        <taxon>Pezizomycotina</taxon>
        <taxon>Sordariomycetes</taxon>
        <taxon>Hypocreomycetidae</taxon>
        <taxon>Hypocreales</taxon>
        <taxon>Clavicipitaceae</taxon>
        <taxon>Metarhizium</taxon>
    </lineage>
</organism>
<evidence type="ECO:0000313" key="9">
    <source>
        <dbReference type="Proteomes" id="UP000764110"/>
    </source>
</evidence>
<dbReference type="Pfam" id="PF00172">
    <property type="entry name" value="Zn_clus"/>
    <property type="match status" value="1"/>
</dbReference>
<dbReference type="CDD" id="cd00067">
    <property type="entry name" value="GAL4"/>
    <property type="match status" value="1"/>
</dbReference>
<gene>
    <name evidence="8" type="ORF">MHUMG1_05447</name>
</gene>
<protein>
    <recommendedName>
        <fullName evidence="7">Zn(2)-C6 fungal-type domain-containing protein</fullName>
    </recommendedName>
</protein>
<accession>A0A9P8S7P7</accession>
<comment type="subcellular location">
    <subcellularLocation>
        <location evidence="1">Nucleus</location>
    </subcellularLocation>
</comment>
<dbReference type="GO" id="GO:0000981">
    <property type="term" value="F:DNA-binding transcription factor activity, RNA polymerase II-specific"/>
    <property type="evidence" value="ECO:0007669"/>
    <property type="project" value="InterPro"/>
</dbReference>
<name>A0A9P8S7P7_9HYPO</name>
<feature type="compositionally biased region" description="Polar residues" evidence="6">
    <location>
        <begin position="178"/>
        <end position="192"/>
    </location>
</feature>
<dbReference type="GO" id="GO:0003677">
    <property type="term" value="F:DNA binding"/>
    <property type="evidence" value="ECO:0007669"/>
    <property type="project" value="InterPro"/>
</dbReference>
<dbReference type="Gene3D" id="4.10.240.10">
    <property type="entry name" value="Zn(2)-C6 fungal-type DNA-binding domain"/>
    <property type="match status" value="1"/>
</dbReference>